<sequence>MKMVTDQNCSSDISSEQEFIPNTEKIAQLLETDKQNAEVRNTVFSIKEALKKQLEDYYSKDNTLERKVKRLEKDVRSLKIELEDLVECVNRETVVKLIHEIVTILINGKSKGSVYSSESSKDSDLVEIIERSHRYRVRKERAVPHAFVPLARQLRRARPRKVKRLLV</sequence>
<keyword evidence="1" id="KW-0175">Coiled coil</keyword>
<name>A0A8H3MAR8_9GLOM</name>
<evidence type="ECO:0000313" key="3">
    <source>
        <dbReference type="Proteomes" id="UP000615446"/>
    </source>
</evidence>
<evidence type="ECO:0000256" key="1">
    <source>
        <dbReference type="SAM" id="Coils"/>
    </source>
</evidence>
<evidence type="ECO:0000313" key="2">
    <source>
        <dbReference type="EMBL" id="GET03918.1"/>
    </source>
</evidence>
<comment type="caution">
    <text evidence="2">The sequence shown here is derived from an EMBL/GenBank/DDBJ whole genome shotgun (WGS) entry which is preliminary data.</text>
</comment>
<gene>
    <name evidence="2" type="ORF">RCL2_003022300</name>
</gene>
<dbReference type="Proteomes" id="UP000615446">
    <property type="component" value="Unassembled WGS sequence"/>
</dbReference>
<accession>A0A8H3MAR8</accession>
<dbReference type="EMBL" id="BLAL01000334">
    <property type="protein sequence ID" value="GET03918.1"/>
    <property type="molecule type" value="Genomic_DNA"/>
</dbReference>
<reference evidence="2" key="1">
    <citation type="submission" date="2019-10" db="EMBL/GenBank/DDBJ databases">
        <title>Conservation and host-specific expression of non-tandemly repeated heterogenous ribosome RNA gene in arbuscular mycorrhizal fungi.</title>
        <authorList>
            <person name="Maeda T."/>
            <person name="Kobayashi Y."/>
            <person name="Nakagawa T."/>
            <person name="Ezawa T."/>
            <person name="Yamaguchi K."/>
            <person name="Bino T."/>
            <person name="Nishimoto Y."/>
            <person name="Shigenobu S."/>
            <person name="Kawaguchi M."/>
        </authorList>
    </citation>
    <scope>NUCLEOTIDE SEQUENCE</scope>
    <source>
        <strain evidence="2">HR1</strain>
    </source>
</reference>
<protein>
    <submittedName>
        <fullName evidence="2">Uncharacterized protein</fullName>
    </submittedName>
</protein>
<dbReference type="AlphaFoldDB" id="A0A8H3MAR8"/>
<organism evidence="2 3">
    <name type="scientific">Rhizophagus clarus</name>
    <dbReference type="NCBI Taxonomy" id="94130"/>
    <lineage>
        <taxon>Eukaryota</taxon>
        <taxon>Fungi</taxon>
        <taxon>Fungi incertae sedis</taxon>
        <taxon>Mucoromycota</taxon>
        <taxon>Glomeromycotina</taxon>
        <taxon>Glomeromycetes</taxon>
        <taxon>Glomerales</taxon>
        <taxon>Glomeraceae</taxon>
        <taxon>Rhizophagus</taxon>
    </lineage>
</organism>
<proteinExistence type="predicted"/>
<feature type="coiled-coil region" evidence="1">
    <location>
        <begin position="47"/>
        <end position="88"/>
    </location>
</feature>